<keyword evidence="6" id="KW-0028">Amino-acid biosynthesis</keyword>
<comment type="similarity">
    <text evidence="1 6">Belongs to the ArgJ family.</text>
</comment>
<evidence type="ECO:0000313" key="8">
    <source>
        <dbReference type="Proteomes" id="UP000663088"/>
    </source>
</evidence>
<comment type="catalytic activity">
    <reaction evidence="6">
        <text>N(2)-acetyl-L-ornithine + L-glutamate = N-acetyl-L-glutamate + L-ornithine</text>
        <dbReference type="Rhea" id="RHEA:15349"/>
        <dbReference type="ChEBI" id="CHEBI:29985"/>
        <dbReference type="ChEBI" id="CHEBI:44337"/>
        <dbReference type="ChEBI" id="CHEBI:46911"/>
        <dbReference type="ChEBI" id="CHEBI:57805"/>
        <dbReference type="EC" id="2.3.1.35"/>
    </reaction>
</comment>
<feature type="site" description="Cleavage; by autolysis" evidence="6">
    <location>
        <begin position="201"/>
        <end position="202"/>
    </location>
</feature>
<accession>A0ABX7PYF3</accession>
<keyword evidence="8" id="KW-1185">Reference proteome</keyword>
<dbReference type="GO" id="GO:0004358">
    <property type="term" value="F:L-glutamate N-acetyltransferase activity, acting on acetyl-L-ornithine as donor"/>
    <property type="evidence" value="ECO:0007669"/>
    <property type="project" value="UniProtKB-EC"/>
</dbReference>
<dbReference type="Pfam" id="PF01960">
    <property type="entry name" value="ArgJ"/>
    <property type="match status" value="1"/>
</dbReference>
<feature type="chain" id="PRO_5044930138" description="Arginine biosynthesis bifunctional protein ArgJ alpha chain" evidence="6">
    <location>
        <begin position="1"/>
        <end position="201"/>
    </location>
</feature>
<keyword evidence="6" id="KW-0963">Cytoplasm</keyword>
<evidence type="ECO:0000256" key="2">
    <source>
        <dbReference type="ARBA" id="ARBA00011475"/>
    </source>
</evidence>
<dbReference type="Gene3D" id="3.10.20.340">
    <property type="entry name" value="ArgJ beta chain, C-terminal domain"/>
    <property type="match status" value="1"/>
</dbReference>
<comment type="subcellular location">
    <subcellularLocation>
        <location evidence="6">Cytoplasm</location>
    </subcellularLocation>
</comment>
<dbReference type="Gene3D" id="3.60.70.12">
    <property type="entry name" value="L-amino peptidase D-ALA esterase/amidase"/>
    <property type="match status" value="1"/>
</dbReference>
<evidence type="ECO:0000256" key="3">
    <source>
        <dbReference type="ARBA" id="ARBA00022679"/>
    </source>
</evidence>
<dbReference type="CDD" id="cd02152">
    <property type="entry name" value="OAT"/>
    <property type="match status" value="1"/>
</dbReference>
<feature type="binding site" evidence="6">
    <location>
        <position position="202"/>
    </location>
    <ligand>
        <name>substrate</name>
    </ligand>
</feature>
<dbReference type="InterPro" id="IPR016117">
    <property type="entry name" value="ArgJ-like_dom_sf"/>
</dbReference>
<evidence type="ECO:0000256" key="5">
    <source>
        <dbReference type="ARBA" id="ARBA00023315"/>
    </source>
</evidence>
<comment type="caution">
    <text evidence="6">Lacks conserved residue(s) required for the propagation of feature annotation.</text>
</comment>
<keyword evidence="4 6" id="KW-0068">Autocatalytic cleavage</keyword>
<comment type="pathway">
    <text evidence="6">Amino-acid biosynthesis; L-arginine biosynthesis; N(2)-acetyl-L-ornithine from L-glutamate: step 1/4.</text>
</comment>
<comment type="catalytic activity">
    <reaction evidence="6">
        <text>L-glutamate + acetyl-CoA = N-acetyl-L-glutamate + CoA + H(+)</text>
        <dbReference type="Rhea" id="RHEA:24292"/>
        <dbReference type="ChEBI" id="CHEBI:15378"/>
        <dbReference type="ChEBI" id="CHEBI:29985"/>
        <dbReference type="ChEBI" id="CHEBI:44337"/>
        <dbReference type="ChEBI" id="CHEBI:57287"/>
        <dbReference type="ChEBI" id="CHEBI:57288"/>
        <dbReference type="EC" id="2.3.1.1"/>
    </reaction>
</comment>
<dbReference type="PANTHER" id="PTHR23100:SF0">
    <property type="entry name" value="ARGININE BIOSYNTHESIS BIFUNCTIONAL PROTEIN ARGJ, MITOCHONDRIAL"/>
    <property type="match status" value="1"/>
</dbReference>
<dbReference type="NCBIfam" id="TIGR00120">
    <property type="entry name" value="ArgJ"/>
    <property type="match status" value="1"/>
</dbReference>
<evidence type="ECO:0000256" key="6">
    <source>
        <dbReference type="HAMAP-Rule" id="MF_01106"/>
    </source>
</evidence>
<evidence type="ECO:0000256" key="4">
    <source>
        <dbReference type="ARBA" id="ARBA00022813"/>
    </source>
</evidence>
<dbReference type="EC" id="2.3.1.1" evidence="6"/>
<reference evidence="7 8" key="1">
    <citation type="submission" date="2020-12" db="EMBL/GenBank/DDBJ databases">
        <authorList>
            <person name="Awala S.I."/>
            <person name="Gwak J.-H."/>
            <person name="Kim S.-J."/>
            <person name="Rhee S.-K."/>
        </authorList>
    </citation>
    <scope>NUCLEOTIDE SEQUENCE [LARGE SCALE GENOMIC DNA]</scope>
    <source>
        <strain evidence="7 8">IT5</strain>
    </source>
</reference>
<keyword evidence="6" id="KW-0511">Multifunctional enzyme</keyword>
<dbReference type="InterPro" id="IPR042195">
    <property type="entry name" value="ArgJ_beta_C"/>
</dbReference>
<keyword evidence="6" id="KW-0055">Arginine biosynthesis</keyword>
<keyword evidence="5 6" id="KW-0012">Acyltransferase</keyword>
<dbReference type="Proteomes" id="UP000663088">
    <property type="component" value="Chromosome"/>
</dbReference>
<comment type="function">
    <text evidence="6">Catalyzes two activities which are involved in the cyclic version of arginine biosynthesis: the synthesis of N-acetylglutamate from glutamate and acetyl-CoA as the acetyl donor, and of ornithine by transacetylation between N(2)-acetylornithine and glutamate.</text>
</comment>
<dbReference type="PANTHER" id="PTHR23100">
    <property type="entry name" value="ARGININE BIOSYNTHESIS BIFUNCTIONAL PROTEIN ARGJ"/>
    <property type="match status" value="1"/>
</dbReference>
<dbReference type="NCBIfam" id="NF003802">
    <property type="entry name" value="PRK05388.1"/>
    <property type="match status" value="1"/>
</dbReference>
<organism evidence="7 8">
    <name type="scientific">Candidatus Methylacidiphilum infernorum</name>
    <dbReference type="NCBI Taxonomy" id="511746"/>
    <lineage>
        <taxon>Bacteria</taxon>
        <taxon>Pseudomonadati</taxon>
        <taxon>Verrucomicrobiota</taxon>
        <taxon>Methylacidiphilae</taxon>
        <taxon>Methylacidiphilales</taxon>
        <taxon>Methylacidiphilaceae</taxon>
        <taxon>Methylacidiphilum (ex Ratnadevi et al. 2023)</taxon>
    </lineage>
</organism>
<feature type="binding site" evidence="6">
    <location>
        <position position="410"/>
    </location>
    <ligand>
        <name>substrate</name>
    </ligand>
</feature>
<name>A0ABX7PYF3_9BACT</name>
<feature type="binding site" evidence="6">
    <location>
        <position position="288"/>
    </location>
    <ligand>
        <name>substrate</name>
    </ligand>
</feature>
<feature type="site" description="Involved in the stabilization of negative charge on the oxyanion by the formation of the oxyanion hole" evidence="6">
    <location>
        <position position="129"/>
    </location>
</feature>
<protein>
    <recommendedName>
        <fullName evidence="6">Arginine biosynthesis bifunctional protein ArgJ</fullName>
    </recommendedName>
    <domain>
        <recommendedName>
            <fullName evidence="6">Glutamate N-acetyltransferase</fullName>
            <ecNumber evidence="6">2.3.1.35</ecNumber>
        </recommendedName>
        <alternativeName>
            <fullName evidence="6">Ornithine acetyltransferase</fullName>
            <shortName evidence="6">OATase</shortName>
        </alternativeName>
        <alternativeName>
            <fullName evidence="6">Ornithine transacetylase</fullName>
        </alternativeName>
    </domain>
    <domain>
        <recommendedName>
            <fullName evidence="6">Amino-acid acetyltransferase</fullName>
            <ecNumber evidence="6">2.3.1.1</ecNumber>
        </recommendedName>
        <alternativeName>
            <fullName evidence="6">N-acetylglutamate synthase</fullName>
            <shortName evidence="6">AGSase</shortName>
        </alternativeName>
    </domain>
    <component>
        <recommendedName>
            <fullName evidence="6">Arginine biosynthesis bifunctional protein ArgJ alpha chain</fullName>
        </recommendedName>
    </component>
    <component>
        <recommendedName>
            <fullName evidence="6">Arginine biosynthesis bifunctional protein ArgJ beta chain</fullName>
        </recommendedName>
    </component>
</protein>
<dbReference type="InterPro" id="IPR002813">
    <property type="entry name" value="Arg_biosynth_ArgJ"/>
</dbReference>
<feature type="chain" id="PRO_5044930139" description="Arginine biosynthesis bifunctional protein ArgJ beta chain" evidence="6">
    <location>
        <begin position="202"/>
        <end position="413"/>
    </location>
</feature>
<comment type="subunit">
    <text evidence="2 6">Heterotetramer of two alpha and two beta chains.</text>
</comment>
<dbReference type="EC" id="2.3.1.35" evidence="6"/>
<proteinExistence type="inferred from homology"/>
<sequence length="413" mass="44302">MGSNFGINPMKEESIEFIKSGGVTAPRGFLAAGVSCGIKPRKQNDLALVVSQQLADVAAVFTQNRVKAAPVLVSMKRAAKGKARAVVINSGNANACTGQRGIEDAEQMAAVTASLLGCSPDEVYVCSTGRIGVYLPMKKIIKGIEKACKALNVEGYSDAAEAIMTTDTVPKQAALKVKIEDKEIFIGGMAKGAGMISPKLATTLGVITTDALLSPEYLNWVLRCCVQETFNRISVDGETSTNDTILLFSNGMAKNTIISSENPHKGIFKNALRLVMDRLARAVLEDGEGVTKVVEILVQGAASDKEAEVVARAVGNSLLVKCSWNGEDPNWGRILCAIGYSGADVDQSKIDLFYSGTQVVSSGVKTEVKINRLRKIVKMPMFSILIDLHKGEGQYRFLSTDLSERYVRINKGE</sequence>
<keyword evidence="3 6" id="KW-0808">Transferase</keyword>
<feature type="site" description="Involved in the stabilization of negative charge on the oxyanion by the formation of the oxyanion hole" evidence="6">
    <location>
        <position position="128"/>
    </location>
</feature>
<comment type="pathway">
    <text evidence="6">Amino-acid biosynthesis; L-arginine biosynthesis; L-ornithine and N-acetyl-L-glutamate from L-glutamate and N(2)-acetyl-L-ornithine (cyclic): step 1/1.</text>
</comment>
<dbReference type="EMBL" id="CP065956">
    <property type="protein sequence ID" value="QSR87683.1"/>
    <property type="molecule type" value="Genomic_DNA"/>
</dbReference>
<evidence type="ECO:0000313" key="7">
    <source>
        <dbReference type="EMBL" id="QSR87683.1"/>
    </source>
</evidence>
<gene>
    <name evidence="6 7" type="primary">argJ</name>
    <name evidence="7" type="ORF">EM20IM_05040</name>
</gene>
<feature type="binding site" evidence="6">
    <location>
        <position position="191"/>
    </location>
    <ligand>
        <name>substrate</name>
    </ligand>
</feature>
<feature type="binding site" evidence="6">
    <location>
        <position position="165"/>
    </location>
    <ligand>
        <name>substrate</name>
    </ligand>
</feature>
<dbReference type="HAMAP" id="MF_01106">
    <property type="entry name" value="ArgJ"/>
    <property type="match status" value="1"/>
</dbReference>
<dbReference type="SUPFAM" id="SSF56266">
    <property type="entry name" value="DmpA/ArgJ-like"/>
    <property type="match status" value="1"/>
</dbReference>
<feature type="active site" description="Nucleophile" evidence="6">
    <location>
        <position position="202"/>
    </location>
</feature>
<evidence type="ECO:0000256" key="1">
    <source>
        <dbReference type="ARBA" id="ARBA00006774"/>
    </source>
</evidence>